<name>A0A1H2AFT1_9ACTN</name>
<sequence>MILLTGRLLTVQEQCVEPAVIAASGALPIG</sequence>
<reference evidence="1 2" key="1">
    <citation type="submission" date="2016-10" db="EMBL/GenBank/DDBJ databases">
        <authorList>
            <person name="de Groot N.N."/>
        </authorList>
    </citation>
    <scope>NUCLEOTIDE SEQUENCE [LARGE SCALE GENOMIC DNA]</scope>
    <source>
        <strain evidence="1 2">DSM 21800</strain>
    </source>
</reference>
<accession>A0A1H2AFT1</accession>
<protein>
    <submittedName>
        <fullName evidence="1">Uncharacterized protein</fullName>
    </submittedName>
</protein>
<proteinExistence type="predicted"/>
<evidence type="ECO:0000313" key="1">
    <source>
        <dbReference type="EMBL" id="SDT44774.1"/>
    </source>
</evidence>
<dbReference type="EMBL" id="LT629772">
    <property type="protein sequence ID" value="SDT44774.1"/>
    <property type="molecule type" value="Genomic_DNA"/>
</dbReference>
<dbReference type="Proteomes" id="UP000199103">
    <property type="component" value="Chromosome I"/>
</dbReference>
<organism evidence="1 2">
    <name type="scientific">Microlunatus soli</name>
    <dbReference type="NCBI Taxonomy" id="630515"/>
    <lineage>
        <taxon>Bacteria</taxon>
        <taxon>Bacillati</taxon>
        <taxon>Actinomycetota</taxon>
        <taxon>Actinomycetes</taxon>
        <taxon>Propionibacteriales</taxon>
        <taxon>Propionibacteriaceae</taxon>
        <taxon>Microlunatus</taxon>
    </lineage>
</organism>
<evidence type="ECO:0000313" key="2">
    <source>
        <dbReference type="Proteomes" id="UP000199103"/>
    </source>
</evidence>
<gene>
    <name evidence="1" type="ORF">SAMN04489812_5901</name>
</gene>
<dbReference type="AlphaFoldDB" id="A0A1H2AFT1"/>
<keyword evidence="2" id="KW-1185">Reference proteome</keyword>